<evidence type="ECO:0000313" key="2">
    <source>
        <dbReference type="EMBL" id="OGM15799.1"/>
    </source>
</evidence>
<keyword evidence="1" id="KW-1133">Transmembrane helix</keyword>
<organism evidence="2 3">
    <name type="scientific">Candidatus Woesebacteria bacterium RBG_16_42_24</name>
    <dbReference type="NCBI Taxonomy" id="1802485"/>
    <lineage>
        <taxon>Bacteria</taxon>
        <taxon>Candidatus Woeseibacteriota</taxon>
    </lineage>
</organism>
<evidence type="ECO:0000256" key="1">
    <source>
        <dbReference type="SAM" id="Phobius"/>
    </source>
</evidence>
<keyword evidence="1" id="KW-0472">Membrane</keyword>
<dbReference type="AlphaFoldDB" id="A0A1F7XLX6"/>
<comment type="caution">
    <text evidence="2">The sequence shown here is derived from an EMBL/GenBank/DDBJ whole genome shotgun (WGS) entry which is preliminary data.</text>
</comment>
<protein>
    <submittedName>
        <fullName evidence="2">Uncharacterized protein</fullName>
    </submittedName>
</protein>
<keyword evidence="1" id="KW-0812">Transmembrane</keyword>
<dbReference type="Proteomes" id="UP000177382">
    <property type="component" value="Unassembled WGS sequence"/>
</dbReference>
<sequence length="129" mass="13821">MENFIAQREIPINGTIEGFGPLGLEGRNPQESTNIFNFFLSSTIGLLTIIAAIWFLFVLITGAISIISSGGDKAKVAEARGRITTGLIGLIVVIAGIFILELIGTLIGFDLILNPGEFIQRIPPWIVGP</sequence>
<accession>A0A1F7XLX6</accession>
<dbReference type="STRING" id="1802485.A2V97_03450"/>
<gene>
    <name evidence="2" type="ORF">A2V97_03450</name>
</gene>
<proteinExistence type="predicted"/>
<name>A0A1F7XLX6_9BACT</name>
<feature type="transmembrane region" description="Helical" evidence="1">
    <location>
        <begin position="44"/>
        <end position="67"/>
    </location>
</feature>
<reference evidence="2 3" key="1">
    <citation type="journal article" date="2016" name="Nat. Commun.">
        <title>Thousands of microbial genomes shed light on interconnected biogeochemical processes in an aquifer system.</title>
        <authorList>
            <person name="Anantharaman K."/>
            <person name="Brown C.T."/>
            <person name="Hug L.A."/>
            <person name="Sharon I."/>
            <person name="Castelle C.J."/>
            <person name="Probst A.J."/>
            <person name="Thomas B.C."/>
            <person name="Singh A."/>
            <person name="Wilkins M.J."/>
            <person name="Karaoz U."/>
            <person name="Brodie E.L."/>
            <person name="Williams K.H."/>
            <person name="Hubbard S.S."/>
            <person name="Banfield J.F."/>
        </authorList>
    </citation>
    <scope>NUCLEOTIDE SEQUENCE [LARGE SCALE GENOMIC DNA]</scope>
</reference>
<evidence type="ECO:0000313" key="3">
    <source>
        <dbReference type="Proteomes" id="UP000177382"/>
    </source>
</evidence>
<feature type="transmembrane region" description="Helical" evidence="1">
    <location>
        <begin position="87"/>
        <end position="109"/>
    </location>
</feature>
<dbReference type="EMBL" id="MGFX01000001">
    <property type="protein sequence ID" value="OGM15799.1"/>
    <property type="molecule type" value="Genomic_DNA"/>
</dbReference>